<dbReference type="EMBL" id="VYTZ01000003">
    <property type="protein sequence ID" value="KAA9379654.1"/>
    <property type="molecule type" value="Genomic_DNA"/>
</dbReference>
<name>A0A5J5K7I8_9ACTN</name>
<dbReference type="RefSeq" id="WP_150932843.1">
    <property type="nucleotide sequence ID" value="NZ_VYTZ01000003.1"/>
</dbReference>
<reference evidence="2 3" key="1">
    <citation type="submission" date="2019-09" db="EMBL/GenBank/DDBJ databases">
        <title>Screening of Novel Bioactive Compounds from Soil-Associated.</title>
        <authorList>
            <person name="Gong X."/>
        </authorList>
    </citation>
    <scope>NUCLEOTIDE SEQUENCE [LARGE SCALE GENOMIC DNA]</scope>
    <source>
        <strain evidence="2 3">Gxj-6</strain>
    </source>
</reference>
<protein>
    <submittedName>
        <fullName evidence="2">Uncharacterized protein</fullName>
    </submittedName>
</protein>
<gene>
    <name evidence="2" type="ORF">F5972_08355</name>
</gene>
<keyword evidence="3" id="KW-1185">Reference proteome</keyword>
<dbReference type="AlphaFoldDB" id="A0A5J5K7I8"/>
<organism evidence="2 3">
    <name type="scientific">Microbispora cellulosiformans</name>
    <dbReference type="NCBI Taxonomy" id="2614688"/>
    <lineage>
        <taxon>Bacteria</taxon>
        <taxon>Bacillati</taxon>
        <taxon>Actinomycetota</taxon>
        <taxon>Actinomycetes</taxon>
        <taxon>Streptosporangiales</taxon>
        <taxon>Streptosporangiaceae</taxon>
        <taxon>Microbispora</taxon>
    </lineage>
</organism>
<dbReference type="Proteomes" id="UP000327011">
    <property type="component" value="Unassembled WGS sequence"/>
</dbReference>
<sequence>MMEAARELSKILKPDPEAIEGRAPKEREEELKAVRKQREALAGELVAAAQSSPTEDPVLARLQELARKKREIKNEIRLLLTYAREFTRPEPYRLKALAEAADMSISSVRTECDKGDKAYIADQIGRSDLKKTVMPTTALEYLATFPSPSTAPSLERRQYEPGMGFIQTD</sequence>
<accession>A0A5J5K7I8</accession>
<evidence type="ECO:0000313" key="2">
    <source>
        <dbReference type="EMBL" id="KAA9379654.1"/>
    </source>
</evidence>
<feature type="region of interest" description="Disordered" evidence="1">
    <location>
        <begin position="1"/>
        <end position="32"/>
    </location>
</feature>
<comment type="caution">
    <text evidence="2">The sequence shown here is derived from an EMBL/GenBank/DDBJ whole genome shotgun (WGS) entry which is preliminary data.</text>
</comment>
<evidence type="ECO:0000256" key="1">
    <source>
        <dbReference type="SAM" id="MobiDB-lite"/>
    </source>
</evidence>
<proteinExistence type="predicted"/>
<evidence type="ECO:0000313" key="3">
    <source>
        <dbReference type="Proteomes" id="UP000327011"/>
    </source>
</evidence>